<sequence length="558" mass="61542">MGKEAARAQRSEPQVLPRMPEAFQQQMAEWAWEVERDAELSASAAAFSVAMLIASQLGQLEKAKAMMAKMEKALEKEASTACRAWLLGRQMLCCAQLQLEEPELRGLLDSLLLERLAKDARQLEVISDPREAWAWSYLLLSGQEESQDLMAWTKASRMVWASVEDVHRHKSEAERMWTITMALLAFARLPAAHVLAQPLAAEAAKESFQDILSVLCAKPGKGPKAEGVLSLREAMRRIPGDFRAWAVSLVRLAHLRADVEVDLVELQQLFEEAMSEAAAGGRALAASSWALAERLGTLWLWAKMALHSKDALATTKAPQIAQLGEEMVHSPHGKARWRSYEAVISPACEIVLARAYSPGTKREVSAQPGQKMMRQRQLVLKRQTDAAKSFGVVAPQHIPASDTPRQVPGWKDFVQEAPSEALPPPPAPAAPAVGIAGLADALDLEAPSPEERSNLEVEMLEGRPGPELSSELEALALQAEREKGVGQGWDLDVGKVDSGREGERKPRFWPWQREERQVEECAVKEVSRLELQSDSPDFSPKRGHVVVCGEGEGRGWIR</sequence>
<evidence type="ECO:0000313" key="2">
    <source>
        <dbReference type="EMBL" id="CAJ1397745.1"/>
    </source>
</evidence>
<protein>
    <submittedName>
        <fullName evidence="2">Uncharacterized protein</fullName>
    </submittedName>
</protein>
<dbReference type="EMBL" id="CAUJNA010003277">
    <property type="protein sequence ID" value="CAJ1397745.1"/>
    <property type="molecule type" value="Genomic_DNA"/>
</dbReference>
<keyword evidence="1" id="KW-0175">Coiled coil</keyword>
<comment type="caution">
    <text evidence="2">The sequence shown here is derived from an EMBL/GenBank/DDBJ whole genome shotgun (WGS) entry which is preliminary data.</text>
</comment>
<dbReference type="AlphaFoldDB" id="A0AA36N3X5"/>
<accession>A0AA36N3X5</accession>
<keyword evidence="3" id="KW-1185">Reference proteome</keyword>
<evidence type="ECO:0000256" key="1">
    <source>
        <dbReference type="SAM" id="Coils"/>
    </source>
</evidence>
<evidence type="ECO:0000313" key="3">
    <source>
        <dbReference type="Proteomes" id="UP001178507"/>
    </source>
</evidence>
<name>A0AA36N3X5_9DINO</name>
<reference evidence="2" key="1">
    <citation type="submission" date="2023-08" db="EMBL/GenBank/DDBJ databases">
        <authorList>
            <person name="Chen Y."/>
            <person name="Shah S."/>
            <person name="Dougan E. K."/>
            <person name="Thang M."/>
            <person name="Chan C."/>
        </authorList>
    </citation>
    <scope>NUCLEOTIDE SEQUENCE</scope>
</reference>
<proteinExistence type="predicted"/>
<feature type="coiled-coil region" evidence="1">
    <location>
        <begin position="53"/>
        <end position="80"/>
    </location>
</feature>
<dbReference type="Proteomes" id="UP001178507">
    <property type="component" value="Unassembled WGS sequence"/>
</dbReference>
<gene>
    <name evidence="2" type="ORF">EVOR1521_LOCUS21696</name>
</gene>
<organism evidence="2 3">
    <name type="scientific">Effrenium voratum</name>
    <dbReference type="NCBI Taxonomy" id="2562239"/>
    <lineage>
        <taxon>Eukaryota</taxon>
        <taxon>Sar</taxon>
        <taxon>Alveolata</taxon>
        <taxon>Dinophyceae</taxon>
        <taxon>Suessiales</taxon>
        <taxon>Symbiodiniaceae</taxon>
        <taxon>Effrenium</taxon>
    </lineage>
</organism>